<evidence type="ECO:0000259" key="2">
    <source>
        <dbReference type="PROSITE" id="PS50164"/>
    </source>
</evidence>
<dbReference type="SUPFAM" id="SSF82771">
    <property type="entry name" value="GIY-YIG endonuclease"/>
    <property type="match status" value="1"/>
</dbReference>
<sequence>MANENYWYLYIIETDNGNLYTGITTDVDKRFQQHCDIHLGKVGARGAKYFRTQAPKRIVHIESYENRSLALKREHSVKKMTKAQKMTLIEPVTH</sequence>
<dbReference type="InterPro" id="IPR000305">
    <property type="entry name" value="GIY-YIG_endonuc"/>
</dbReference>
<dbReference type="InterPro" id="IPR035901">
    <property type="entry name" value="GIY-YIG_endonuc_sf"/>
</dbReference>
<evidence type="ECO:0000313" key="3">
    <source>
        <dbReference type="EMBL" id="GGA73880.1"/>
    </source>
</evidence>
<gene>
    <name evidence="3" type="ORF">GCM10011369_14620</name>
</gene>
<dbReference type="OrthoDB" id="9797095at2"/>
<dbReference type="RefSeq" id="WP_087505189.1">
    <property type="nucleotide sequence ID" value="NZ_BMDX01000005.1"/>
</dbReference>
<name>A0A8J2U4B4_9GAMM</name>
<dbReference type="EMBL" id="BMDX01000005">
    <property type="protein sequence ID" value="GGA73880.1"/>
    <property type="molecule type" value="Genomic_DNA"/>
</dbReference>
<reference evidence="4" key="1">
    <citation type="journal article" date="2019" name="Int. J. Syst. Evol. Microbiol.">
        <title>The Global Catalogue of Microorganisms (GCM) 10K type strain sequencing project: providing services to taxonomists for standard genome sequencing and annotation.</title>
        <authorList>
            <consortium name="The Broad Institute Genomics Platform"/>
            <consortium name="The Broad Institute Genome Sequencing Center for Infectious Disease"/>
            <person name="Wu L."/>
            <person name="Ma J."/>
        </authorList>
    </citation>
    <scope>NUCLEOTIDE SEQUENCE [LARGE SCALE GENOMIC DNA]</scope>
    <source>
        <strain evidence="4">CGMCC 1.10130</strain>
    </source>
</reference>
<evidence type="ECO:0000313" key="4">
    <source>
        <dbReference type="Proteomes" id="UP000619743"/>
    </source>
</evidence>
<comment type="caution">
    <text evidence="3">The sequence shown here is derived from an EMBL/GenBank/DDBJ whole genome shotgun (WGS) entry which is preliminary data.</text>
</comment>
<dbReference type="Gene3D" id="3.40.1440.10">
    <property type="entry name" value="GIY-YIG endonuclease"/>
    <property type="match status" value="1"/>
</dbReference>
<feature type="domain" description="GIY-YIG" evidence="2">
    <location>
        <begin position="5"/>
        <end position="87"/>
    </location>
</feature>
<dbReference type="PROSITE" id="PS50164">
    <property type="entry name" value="GIY_YIG"/>
    <property type="match status" value="1"/>
</dbReference>
<protein>
    <recommendedName>
        <fullName evidence="2">GIY-YIG domain-containing protein</fullName>
    </recommendedName>
</protein>
<dbReference type="PANTHER" id="PTHR34477">
    <property type="entry name" value="UPF0213 PROTEIN YHBQ"/>
    <property type="match status" value="1"/>
</dbReference>
<accession>A0A8J2U4B4</accession>
<dbReference type="Pfam" id="PF01541">
    <property type="entry name" value="GIY-YIG"/>
    <property type="match status" value="1"/>
</dbReference>
<dbReference type="PANTHER" id="PTHR34477:SF1">
    <property type="entry name" value="UPF0213 PROTEIN YHBQ"/>
    <property type="match status" value="1"/>
</dbReference>
<comment type="similarity">
    <text evidence="1">Belongs to the UPF0213 family.</text>
</comment>
<dbReference type="InterPro" id="IPR050190">
    <property type="entry name" value="UPF0213_domain"/>
</dbReference>
<organism evidence="3 4">
    <name type="scientific">Neiella marina</name>
    <dbReference type="NCBI Taxonomy" id="508461"/>
    <lineage>
        <taxon>Bacteria</taxon>
        <taxon>Pseudomonadati</taxon>
        <taxon>Pseudomonadota</taxon>
        <taxon>Gammaproteobacteria</taxon>
        <taxon>Alteromonadales</taxon>
        <taxon>Echinimonadaceae</taxon>
        <taxon>Neiella</taxon>
    </lineage>
</organism>
<dbReference type="Proteomes" id="UP000619743">
    <property type="component" value="Unassembled WGS sequence"/>
</dbReference>
<evidence type="ECO:0000256" key="1">
    <source>
        <dbReference type="ARBA" id="ARBA00007435"/>
    </source>
</evidence>
<proteinExistence type="inferred from homology"/>
<dbReference type="AlphaFoldDB" id="A0A8J2U4B4"/>
<dbReference type="CDD" id="cd10456">
    <property type="entry name" value="GIY-YIG_UPF0213"/>
    <property type="match status" value="1"/>
</dbReference>
<keyword evidence="4" id="KW-1185">Reference proteome</keyword>